<feature type="signal peptide" evidence="1">
    <location>
        <begin position="1"/>
        <end position="20"/>
    </location>
</feature>
<proteinExistence type="predicted"/>
<evidence type="ECO:0000256" key="1">
    <source>
        <dbReference type="SAM" id="SignalP"/>
    </source>
</evidence>
<reference evidence="2" key="1">
    <citation type="submission" date="2018-04" db="EMBL/GenBank/DDBJ databases">
        <title>WGS assembly of Panicum hallii.</title>
        <authorList>
            <person name="Lovell J."/>
            <person name="Jenkins J."/>
            <person name="Lowry D."/>
            <person name="Mamidi S."/>
            <person name="Sreedasyam A."/>
            <person name="Weng X."/>
            <person name="Barry K."/>
            <person name="Bonette J."/>
            <person name="Campitelli B."/>
            <person name="Daum C."/>
            <person name="Gordon S."/>
            <person name="Gould B."/>
            <person name="Lipzen A."/>
            <person name="Macqueen A."/>
            <person name="Palacio-Mejia J."/>
            <person name="Plott C."/>
            <person name="Shakirov E."/>
            <person name="Shu S."/>
            <person name="Yoshinaga Y."/>
            <person name="Zane M."/>
            <person name="Rokhsar D."/>
            <person name="Grimwood J."/>
            <person name="Schmutz J."/>
            <person name="Juenger T."/>
        </authorList>
    </citation>
    <scope>NUCLEOTIDE SEQUENCE [LARGE SCALE GENOMIC DNA]</scope>
    <source>
        <strain evidence="2">FIL2</strain>
    </source>
</reference>
<dbReference type="AlphaFoldDB" id="A0A2T8KHC2"/>
<organism evidence="2">
    <name type="scientific">Panicum hallii</name>
    <dbReference type="NCBI Taxonomy" id="206008"/>
    <lineage>
        <taxon>Eukaryota</taxon>
        <taxon>Viridiplantae</taxon>
        <taxon>Streptophyta</taxon>
        <taxon>Embryophyta</taxon>
        <taxon>Tracheophyta</taxon>
        <taxon>Spermatophyta</taxon>
        <taxon>Magnoliopsida</taxon>
        <taxon>Liliopsida</taxon>
        <taxon>Poales</taxon>
        <taxon>Poaceae</taxon>
        <taxon>PACMAD clade</taxon>
        <taxon>Panicoideae</taxon>
        <taxon>Panicodae</taxon>
        <taxon>Paniceae</taxon>
        <taxon>Panicinae</taxon>
        <taxon>Panicum</taxon>
        <taxon>Panicum sect. Panicum</taxon>
    </lineage>
</organism>
<protein>
    <recommendedName>
        <fullName evidence="3">Secreted protein</fullName>
    </recommendedName>
</protein>
<dbReference type="Proteomes" id="UP000243499">
    <property type="component" value="Chromosome 3"/>
</dbReference>
<name>A0A2T8KHC2_9POAL</name>
<dbReference type="EMBL" id="CM008048">
    <property type="protein sequence ID" value="PVH61522.1"/>
    <property type="molecule type" value="Genomic_DNA"/>
</dbReference>
<dbReference type="PROSITE" id="PS51257">
    <property type="entry name" value="PROKAR_LIPOPROTEIN"/>
    <property type="match status" value="1"/>
</dbReference>
<keyword evidence="1" id="KW-0732">Signal</keyword>
<evidence type="ECO:0000313" key="2">
    <source>
        <dbReference type="EMBL" id="PVH61522.1"/>
    </source>
</evidence>
<feature type="chain" id="PRO_5015539506" description="Secreted protein" evidence="1">
    <location>
        <begin position="21"/>
        <end position="69"/>
    </location>
</feature>
<evidence type="ECO:0008006" key="3">
    <source>
        <dbReference type="Google" id="ProtNLM"/>
    </source>
</evidence>
<accession>A0A2T8KHC2</accession>
<dbReference type="Gramene" id="PVH61522">
    <property type="protein sequence ID" value="PVH61522"/>
    <property type="gene ID" value="PAHAL_3G053900"/>
</dbReference>
<gene>
    <name evidence="2" type="ORF">PAHAL_3G053900</name>
</gene>
<sequence>MHPRHALQMAILSLATACLSLQIRSAEQLLALHTATNCNKQLHRHQLADQHTYTYSAARAPWPPPPSCC</sequence>